<dbReference type="SUPFAM" id="SSF49303">
    <property type="entry name" value="beta-Galactosidase/glucuronidase domain"/>
    <property type="match status" value="2"/>
</dbReference>
<accession>A0AA37KSB7</accession>
<dbReference type="InterPro" id="IPR006104">
    <property type="entry name" value="Glyco_hydro_2_N"/>
</dbReference>
<evidence type="ECO:0000256" key="2">
    <source>
        <dbReference type="ARBA" id="ARBA00001913"/>
    </source>
</evidence>
<dbReference type="PANTHER" id="PTHR46323:SF2">
    <property type="entry name" value="BETA-GALACTOSIDASE"/>
    <property type="match status" value="1"/>
</dbReference>
<dbReference type="PRINTS" id="PR00132">
    <property type="entry name" value="GLHYDRLASE2"/>
</dbReference>
<comment type="subunit">
    <text evidence="4">Monomer.</text>
</comment>
<dbReference type="InterPro" id="IPR032312">
    <property type="entry name" value="LacZ_4"/>
</dbReference>
<evidence type="ECO:0000259" key="11">
    <source>
        <dbReference type="SMART" id="SM01038"/>
    </source>
</evidence>
<dbReference type="InterPro" id="IPR006101">
    <property type="entry name" value="Glyco_hydro_2"/>
</dbReference>
<evidence type="ECO:0000256" key="6">
    <source>
        <dbReference type="ARBA" id="ARBA00022801"/>
    </source>
</evidence>
<dbReference type="InterPro" id="IPR006102">
    <property type="entry name" value="Ig-like_GH2"/>
</dbReference>
<dbReference type="Proteomes" id="UP001055105">
    <property type="component" value="Unassembled WGS sequence"/>
</dbReference>
<evidence type="ECO:0000256" key="10">
    <source>
        <dbReference type="RuleBase" id="RU361154"/>
    </source>
</evidence>
<dbReference type="Pfam" id="PF02837">
    <property type="entry name" value="Glyco_hydro_2_N"/>
    <property type="match status" value="1"/>
</dbReference>
<organism evidence="12 13">
    <name type="scientific">Alistipes finegoldii</name>
    <dbReference type="NCBI Taxonomy" id="214856"/>
    <lineage>
        <taxon>Bacteria</taxon>
        <taxon>Pseudomonadati</taxon>
        <taxon>Bacteroidota</taxon>
        <taxon>Bacteroidia</taxon>
        <taxon>Bacteroidales</taxon>
        <taxon>Rikenellaceae</taxon>
        <taxon>Alistipes</taxon>
    </lineage>
</organism>
<dbReference type="GO" id="GO:0030246">
    <property type="term" value="F:carbohydrate binding"/>
    <property type="evidence" value="ECO:0007669"/>
    <property type="project" value="InterPro"/>
</dbReference>
<dbReference type="PANTHER" id="PTHR46323">
    <property type="entry name" value="BETA-GALACTOSIDASE"/>
    <property type="match status" value="1"/>
</dbReference>
<keyword evidence="7" id="KW-0106">Calcium</keyword>
<dbReference type="InterPro" id="IPR036156">
    <property type="entry name" value="Beta-gal/glucu_dom_sf"/>
</dbReference>
<evidence type="ECO:0000256" key="7">
    <source>
        <dbReference type="ARBA" id="ARBA00022837"/>
    </source>
</evidence>
<evidence type="ECO:0000256" key="5">
    <source>
        <dbReference type="ARBA" id="ARBA00012756"/>
    </source>
</evidence>
<proteinExistence type="inferred from homology"/>
<comment type="caution">
    <text evidence="12">The sequence shown here is derived from an EMBL/GenBank/DDBJ whole genome shotgun (WGS) entry which is preliminary data.</text>
</comment>
<evidence type="ECO:0000256" key="8">
    <source>
        <dbReference type="ARBA" id="ARBA00023295"/>
    </source>
</evidence>
<protein>
    <recommendedName>
        <fullName evidence="5 10">Beta-galactosidase</fullName>
        <ecNumber evidence="5 10">3.2.1.23</ecNumber>
    </recommendedName>
    <alternativeName>
        <fullName evidence="9 10">Lactase</fullName>
    </alternativeName>
</protein>
<dbReference type="SUPFAM" id="SSF51445">
    <property type="entry name" value="(Trans)glycosidases"/>
    <property type="match status" value="1"/>
</dbReference>
<dbReference type="EMBL" id="BQOL01000002">
    <property type="protein sequence ID" value="GKI19978.1"/>
    <property type="molecule type" value="Genomic_DNA"/>
</dbReference>
<evidence type="ECO:0000256" key="1">
    <source>
        <dbReference type="ARBA" id="ARBA00001412"/>
    </source>
</evidence>
<dbReference type="RefSeq" id="WP_244076912.1">
    <property type="nucleotide sequence ID" value="NZ_AP025581.1"/>
</dbReference>
<dbReference type="InterPro" id="IPR017853">
    <property type="entry name" value="GH"/>
</dbReference>
<evidence type="ECO:0000256" key="3">
    <source>
        <dbReference type="ARBA" id="ARBA00007401"/>
    </source>
</evidence>
<dbReference type="Pfam" id="PF02836">
    <property type="entry name" value="Glyco_hydro_2_C"/>
    <property type="match status" value="1"/>
</dbReference>
<dbReference type="AlphaFoldDB" id="A0AA37KSB7"/>
<gene>
    <name evidence="12" type="ORF">CE91St16_28860</name>
</gene>
<evidence type="ECO:0000256" key="9">
    <source>
        <dbReference type="ARBA" id="ARBA00032230"/>
    </source>
</evidence>
<evidence type="ECO:0000313" key="12">
    <source>
        <dbReference type="EMBL" id="GKI19978.1"/>
    </source>
</evidence>
<dbReference type="InterPro" id="IPR050347">
    <property type="entry name" value="Bact_Beta-galactosidase"/>
</dbReference>
<dbReference type="Pfam" id="PF02929">
    <property type="entry name" value="Bgal_small_N"/>
    <property type="match status" value="1"/>
</dbReference>
<dbReference type="GO" id="GO:0009341">
    <property type="term" value="C:beta-galactosidase complex"/>
    <property type="evidence" value="ECO:0007669"/>
    <property type="project" value="InterPro"/>
</dbReference>
<keyword evidence="6 10" id="KW-0378">Hydrolase</keyword>
<evidence type="ECO:0000313" key="13">
    <source>
        <dbReference type="Proteomes" id="UP001055105"/>
    </source>
</evidence>
<dbReference type="InterPro" id="IPR011013">
    <property type="entry name" value="Gal_mutarotase_sf_dom"/>
</dbReference>
<dbReference type="SMART" id="SM01038">
    <property type="entry name" value="Bgal_small_N"/>
    <property type="match status" value="1"/>
</dbReference>
<sequence length="1080" mass="121110">MTRNLILILCCCLCGRLAARNPDWENQLVNARCRLDARATSYSYPSAEDALSADRSRARFLSLDGVWRFRFADDVSRAPQGFEAPEYDVSAWDRIEVPSCWETAGYGYAIYTNIIYPYPNTPPYIRRDNPAGCYVRTFEVPRAWNGDRVILHFGGVYSACSVWVNGRFAGYSEDSALPAEFDVTELLREGENRLAVKVLKWCDGSYLEDADHWRLGGIYREVYLAAEPRAAIADYGVRTVFDAEYRDAKLQLRPSVALTGADTARCRNYVLRAELFDAANRRVDPGDTLEVTVGELLDETYPQRDNVWYPLLEARIPSPHKWTSETPYLYTLVLSLADENGRVVEARSSRIGFRDVRIEGGRMLVNGVPVKLIGVNRHDHSDTTGKTVTREQMREDAALMKRLGFNSVRTSHYPNDPYFYDLCDEYGLYVIDEANIETHHAGGCLSNRPEWIVPFMERVTRMVVRDRNHPSVVMWSMGNESGWGPNHAAAAAWTKEFDPTRIIHYEGAQGNPQRRGYVPLRSVGKWKTAEEDLAKGEYADLANPDDRDAVEVVSRMYPTVDELERLACDTLVRRPVLMCEYAHAMGNSVGGLGDYWRVIRRHDKLLGGHIWDWIDQGLRKADGRGGWFWAYGGDFGSRENHDANFNINGIINPDRSLKPAAAEAKHVFQPLEIAQPRPGEDFFTIRNRNFFVSTDEYVFEWRITSSMGATLGSGTFEVPRTEAGACTECRVGYKAPRPESGVDYWLDIVYRLKEDKPYALRGFEAGRYQFALPAAAPVRAAAARSAVVSRTERSVTLTAGSVTATVDAATGYLSGYAVRGCELMRSPLVPNFWRASTDNDRRGWRTRERMGAWRTMPERLKLESLNAADGAVTAVVCGGGVRLALRYRLAADGELAVSYDLRIADTLPEPLRIGLQALWSGELDRYVYCGRGPGENYADRKEGSLFGVYSGNTADFSPAYIYPQECGNRCDVRYLQLAGKSGGVVFAGRQPLCVSVWPCTQEALDAAEHTHEIVRLDDAWLVNVDCAQAGVGGTDSWSVKSRPSEAYRLLEKHYGYEFVIAPAGTPADAARTSRRVAYKN</sequence>
<dbReference type="PROSITE" id="PS00719">
    <property type="entry name" value="GLYCOSYL_HYDROL_F2_1"/>
    <property type="match status" value="1"/>
</dbReference>
<comment type="cofactor">
    <cofactor evidence="2">
        <name>Ca(2+)</name>
        <dbReference type="ChEBI" id="CHEBI:29108"/>
    </cofactor>
</comment>
<dbReference type="InterPro" id="IPR023230">
    <property type="entry name" value="Glyco_hydro_2_CS"/>
</dbReference>
<keyword evidence="8 10" id="KW-0326">Glycosidase</keyword>
<dbReference type="Gene3D" id="2.60.120.260">
    <property type="entry name" value="Galactose-binding domain-like"/>
    <property type="match status" value="1"/>
</dbReference>
<comment type="similarity">
    <text evidence="3 10">Belongs to the glycosyl hydrolase 2 family.</text>
</comment>
<dbReference type="SUPFAM" id="SSF74650">
    <property type="entry name" value="Galactose mutarotase-like"/>
    <property type="match status" value="1"/>
</dbReference>
<dbReference type="InterPro" id="IPR004199">
    <property type="entry name" value="B-gal_small/dom_5"/>
</dbReference>
<dbReference type="Pfam" id="PF00703">
    <property type="entry name" value="Glyco_hydro_2"/>
    <property type="match status" value="1"/>
</dbReference>
<dbReference type="PROSITE" id="PS00608">
    <property type="entry name" value="GLYCOSYL_HYDROL_F2_2"/>
    <property type="match status" value="1"/>
</dbReference>
<dbReference type="Gene3D" id="2.60.40.10">
    <property type="entry name" value="Immunoglobulins"/>
    <property type="match status" value="2"/>
</dbReference>
<dbReference type="InterPro" id="IPR006103">
    <property type="entry name" value="Glyco_hydro_2_cat"/>
</dbReference>
<evidence type="ECO:0000256" key="4">
    <source>
        <dbReference type="ARBA" id="ARBA00011245"/>
    </source>
</evidence>
<dbReference type="SUPFAM" id="SSF49785">
    <property type="entry name" value="Galactose-binding domain-like"/>
    <property type="match status" value="1"/>
</dbReference>
<feature type="domain" description="Beta galactosidase small chain/" evidence="11">
    <location>
        <begin position="796"/>
        <end position="1061"/>
    </location>
</feature>
<dbReference type="InterPro" id="IPR014718">
    <property type="entry name" value="GH-type_carb-bd"/>
</dbReference>
<name>A0AA37KSB7_9BACT</name>
<reference evidence="12" key="1">
    <citation type="submission" date="2022-01" db="EMBL/GenBank/DDBJ databases">
        <title>Novel bile acid biosynthetic pathways are enriched in the microbiome of centenarians.</title>
        <authorList>
            <person name="Sato Y."/>
            <person name="Atarashi K."/>
            <person name="Plichta R.D."/>
            <person name="Arai Y."/>
            <person name="Sasajima S."/>
            <person name="Kearney M.S."/>
            <person name="Suda W."/>
            <person name="Takeshita K."/>
            <person name="Sasaki T."/>
            <person name="Okamoto S."/>
            <person name="Skelly N.A."/>
            <person name="Okamura Y."/>
            <person name="Vlamakis H."/>
            <person name="Li Y."/>
            <person name="Tanoue T."/>
            <person name="Takei H."/>
            <person name="Nittono H."/>
            <person name="Narushima S."/>
            <person name="Irie J."/>
            <person name="Itoh H."/>
            <person name="Moriya K."/>
            <person name="Sugiura Y."/>
            <person name="Suematsu M."/>
            <person name="Moritoki N."/>
            <person name="Shibata S."/>
            <person name="Littman R.D."/>
            <person name="Fischbach A.M."/>
            <person name="Uwamino Y."/>
            <person name="Inoue T."/>
            <person name="Honda A."/>
            <person name="Hattori M."/>
            <person name="Murai T."/>
            <person name="Xavier J.R."/>
            <person name="Hirose N."/>
            <person name="Honda K."/>
        </authorList>
    </citation>
    <scope>NUCLEOTIDE SEQUENCE</scope>
    <source>
        <strain evidence="12">CE91-St16</strain>
    </source>
</reference>
<dbReference type="GO" id="GO:0005990">
    <property type="term" value="P:lactose catabolic process"/>
    <property type="evidence" value="ECO:0007669"/>
    <property type="project" value="TreeGrafter"/>
</dbReference>
<comment type="catalytic activity">
    <reaction evidence="1 10">
        <text>Hydrolysis of terminal non-reducing beta-D-galactose residues in beta-D-galactosides.</text>
        <dbReference type="EC" id="3.2.1.23"/>
    </reaction>
</comment>
<dbReference type="Gene3D" id="2.70.98.10">
    <property type="match status" value="1"/>
</dbReference>
<dbReference type="Gene3D" id="3.20.20.80">
    <property type="entry name" value="Glycosidases"/>
    <property type="match status" value="1"/>
</dbReference>
<dbReference type="Pfam" id="PF16353">
    <property type="entry name" value="LacZ_4"/>
    <property type="match status" value="1"/>
</dbReference>
<dbReference type="EC" id="3.2.1.23" evidence="5 10"/>
<dbReference type="InterPro" id="IPR023232">
    <property type="entry name" value="Glyco_hydro_2_AS"/>
</dbReference>
<dbReference type="InterPro" id="IPR013783">
    <property type="entry name" value="Ig-like_fold"/>
</dbReference>
<dbReference type="InterPro" id="IPR008979">
    <property type="entry name" value="Galactose-bd-like_sf"/>
</dbReference>
<dbReference type="GO" id="GO:0004565">
    <property type="term" value="F:beta-galactosidase activity"/>
    <property type="evidence" value="ECO:0007669"/>
    <property type="project" value="UniProtKB-EC"/>
</dbReference>